<sequence>REICDKGTLRVKKGTCFHGHGLKYGIWVIANFLMVGWIQRLIIFDCSNCRLLVTAVNLNPAILALI</sequence>
<accession>A0A392PYX4</accession>
<comment type="caution">
    <text evidence="2">The sequence shown here is derived from an EMBL/GenBank/DDBJ whole genome shotgun (WGS) entry which is preliminary data.</text>
</comment>
<dbReference type="EMBL" id="LXQA010104827">
    <property type="protein sequence ID" value="MCI17301.1"/>
    <property type="molecule type" value="Genomic_DNA"/>
</dbReference>
<keyword evidence="3" id="KW-1185">Reference proteome</keyword>
<keyword evidence="1" id="KW-0812">Transmembrane</keyword>
<dbReference type="Proteomes" id="UP000265520">
    <property type="component" value="Unassembled WGS sequence"/>
</dbReference>
<evidence type="ECO:0000256" key="1">
    <source>
        <dbReference type="SAM" id="Phobius"/>
    </source>
</evidence>
<reference evidence="2 3" key="1">
    <citation type="journal article" date="2018" name="Front. Plant Sci.">
        <title>Red Clover (Trifolium pratense) and Zigzag Clover (T. medium) - A Picture of Genomic Similarities and Differences.</title>
        <authorList>
            <person name="Dluhosova J."/>
            <person name="Istvanek J."/>
            <person name="Nedelnik J."/>
            <person name="Repkova J."/>
        </authorList>
    </citation>
    <scope>NUCLEOTIDE SEQUENCE [LARGE SCALE GENOMIC DNA]</scope>
    <source>
        <strain evidence="3">cv. 10/8</strain>
        <tissue evidence="2">Leaf</tissue>
    </source>
</reference>
<evidence type="ECO:0000313" key="3">
    <source>
        <dbReference type="Proteomes" id="UP000265520"/>
    </source>
</evidence>
<protein>
    <submittedName>
        <fullName evidence="2">Uncharacterized protein</fullName>
    </submittedName>
</protein>
<keyword evidence="1" id="KW-0472">Membrane</keyword>
<dbReference type="AlphaFoldDB" id="A0A392PYX4"/>
<feature type="transmembrane region" description="Helical" evidence="1">
    <location>
        <begin position="21"/>
        <end position="42"/>
    </location>
</feature>
<proteinExistence type="predicted"/>
<keyword evidence="1" id="KW-1133">Transmembrane helix</keyword>
<name>A0A392PYX4_9FABA</name>
<feature type="non-terminal residue" evidence="2">
    <location>
        <position position="1"/>
    </location>
</feature>
<organism evidence="2 3">
    <name type="scientific">Trifolium medium</name>
    <dbReference type="NCBI Taxonomy" id="97028"/>
    <lineage>
        <taxon>Eukaryota</taxon>
        <taxon>Viridiplantae</taxon>
        <taxon>Streptophyta</taxon>
        <taxon>Embryophyta</taxon>
        <taxon>Tracheophyta</taxon>
        <taxon>Spermatophyta</taxon>
        <taxon>Magnoliopsida</taxon>
        <taxon>eudicotyledons</taxon>
        <taxon>Gunneridae</taxon>
        <taxon>Pentapetalae</taxon>
        <taxon>rosids</taxon>
        <taxon>fabids</taxon>
        <taxon>Fabales</taxon>
        <taxon>Fabaceae</taxon>
        <taxon>Papilionoideae</taxon>
        <taxon>50 kb inversion clade</taxon>
        <taxon>NPAAA clade</taxon>
        <taxon>Hologalegina</taxon>
        <taxon>IRL clade</taxon>
        <taxon>Trifolieae</taxon>
        <taxon>Trifolium</taxon>
    </lineage>
</organism>
<evidence type="ECO:0000313" key="2">
    <source>
        <dbReference type="EMBL" id="MCI17301.1"/>
    </source>
</evidence>